<dbReference type="Gene3D" id="3.30.530.20">
    <property type="match status" value="1"/>
</dbReference>
<proteinExistence type="predicted"/>
<keyword evidence="2" id="KW-0812">Transmembrane</keyword>
<feature type="region of interest" description="Disordered" evidence="1">
    <location>
        <begin position="34"/>
        <end position="59"/>
    </location>
</feature>
<evidence type="ECO:0000256" key="2">
    <source>
        <dbReference type="SAM" id="Phobius"/>
    </source>
</evidence>
<reference evidence="3 4" key="1">
    <citation type="journal article" date="2019" name="Int. J. Syst. Evol. Microbiol.">
        <title>The Global Catalogue of Microorganisms (GCM) 10K type strain sequencing project: providing services to taxonomists for standard genome sequencing and annotation.</title>
        <authorList>
            <consortium name="The Broad Institute Genomics Platform"/>
            <consortium name="The Broad Institute Genome Sequencing Center for Infectious Disease"/>
            <person name="Wu L."/>
            <person name="Ma J."/>
        </authorList>
    </citation>
    <scope>NUCLEOTIDE SEQUENCE [LARGE SCALE GENOMIC DNA]</scope>
    <source>
        <strain evidence="3 4">JCM 15478</strain>
    </source>
</reference>
<feature type="transmembrane region" description="Helical" evidence="2">
    <location>
        <begin position="303"/>
        <end position="322"/>
    </location>
</feature>
<feature type="compositionally biased region" description="Low complexity" evidence="1">
    <location>
        <begin position="35"/>
        <end position="52"/>
    </location>
</feature>
<feature type="compositionally biased region" description="Basic and acidic residues" evidence="1">
    <location>
        <begin position="197"/>
        <end position="222"/>
    </location>
</feature>
<accession>A0ABN2W5X7</accession>
<evidence type="ECO:0000256" key="1">
    <source>
        <dbReference type="SAM" id="MobiDB-lite"/>
    </source>
</evidence>
<evidence type="ECO:0000313" key="4">
    <source>
        <dbReference type="Proteomes" id="UP001500016"/>
    </source>
</evidence>
<dbReference type="Proteomes" id="UP001500016">
    <property type="component" value="Unassembled WGS sequence"/>
</dbReference>
<organism evidence="3 4">
    <name type="scientific">Streptomyces albiaxialis</name>
    <dbReference type="NCBI Taxonomy" id="329523"/>
    <lineage>
        <taxon>Bacteria</taxon>
        <taxon>Bacillati</taxon>
        <taxon>Actinomycetota</taxon>
        <taxon>Actinomycetes</taxon>
        <taxon>Kitasatosporales</taxon>
        <taxon>Streptomycetaceae</taxon>
        <taxon>Streptomyces</taxon>
    </lineage>
</organism>
<keyword evidence="4" id="KW-1185">Reference proteome</keyword>
<protein>
    <submittedName>
        <fullName evidence="3">SRPBCC domain-containing protein</fullName>
    </submittedName>
</protein>
<feature type="region of interest" description="Disordered" evidence="1">
    <location>
        <begin position="167"/>
        <end position="293"/>
    </location>
</feature>
<name>A0ABN2W5X7_9ACTN</name>
<gene>
    <name evidence="3" type="ORF">GCM10009801_45240</name>
</gene>
<dbReference type="PANTHER" id="PTHR38588:SF1">
    <property type="entry name" value="BLL0334 PROTEIN"/>
    <property type="match status" value="1"/>
</dbReference>
<evidence type="ECO:0000313" key="3">
    <source>
        <dbReference type="EMBL" id="GAA2084250.1"/>
    </source>
</evidence>
<keyword evidence="2" id="KW-0472">Membrane</keyword>
<comment type="caution">
    <text evidence="3">The sequence shown here is derived from an EMBL/GenBank/DDBJ whole genome shotgun (WGS) entry which is preliminary data.</text>
</comment>
<sequence>MEHEVYVPFPIGSVRAALADRERVARCVPGLQQDAEGGAASGAESGTEGAGAPDPGTVAGRMRVRIGGSTITYRGSLTLTPREAAGGVADGFSVEGTGSEARGSGSVKLVLSVVPRPAESPETEGEEGSHLLCTGTVTGTGRIGDADAKAAASAGIRLLDRFGAALTDSLRDDPPPVTGGIGAPGDNERAIPGIPEPEERAEPEGRSGERSGERPGETEHASVFETEIPPSSLEAEDAAGTGTGDGPGRDPLDPEDPLAAEAAHARRTMIGRSAEEVDHAPPRGRYAPVPAPEPATATATLRWAAPAAAVVVAGAVVIGRVLRRRR</sequence>
<dbReference type="EMBL" id="BAAAPE010000012">
    <property type="protein sequence ID" value="GAA2084250.1"/>
    <property type="molecule type" value="Genomic_DNA"/>
</dbReference>
<dbReference type="RefSeq" id="WP_344531011.1">
    <property type="nucleotide sequence ID" value="NZ_BAAAPE010000012.1"/>
</dbReference>
<dbReference type="SUPFAM" id="SSF55961">
    <property type="entry name" value="Bet v1-like"/>
    <property type="match status" value="1"/>
</dbReference>
<keyword evidence="2" id="KW-1133">Transmembrane helix</keyword>
<dbReference type="InterPro" id="IPR023393">
    <property type="entry name" value="START-like_dom_sf"/>
</dbReference>
<dbReference type="PANTHER" id="PTHR38588">
    <property type="entry name" value="BLL0334 PROTEIN"/>
    <property type="match status" value="1"/>
</dbReference>
<dbReference type="InterPro" id="IPR010419">
    <property type="entry name" value="CO_DH_gsu"/>
</dbReference>